<name>A0ACA9JXP5_9GLOM</name>
<evidence type="ECO:0000313" key="2">
    <source>
        <dbReference type="Proteomes" id="UP000789525"/>
    </source>
</evidence>
<dbReference type="Proteomes" id="UP000789525">
    <property type="component" value="Unassembled WGS sequence"/>
</dbReference>
<protein>
    <submittedName>
        <fullName evidence="1">6310_t:CDS:1</fullName>
    </submittedName>
</protein>
<reference evidence="1" key="1">
    <citation type="submission" date="2021-06" db="EMBL/GenBank/DDBJ databases">
        <authorList>
            <person name="Kallberg Y."/>
            <person name="Tangrot J."/>
            <person name="Rosling A."/>
        </authorList>
    </citation>
    <scope>NUCLEOTIDE SEQUENCE</scope>
    <source>
        <strain evidence="1">CL356</strain>
    </source>
</reference>
<proteinExistence type="predicted"/>
<gene>
    <name evidence="1" type="ORF">ACOLOM_LOCUS233</name>
</gene>
<evidence type="ECO:0000313" key="1">
    <source>
        <dbReference type="EMBL" id="CAG8441102.1"/>
    </source>
</evidence>
<accession>A0ACA9JXP5</accession>
<comment type="caution">
    <text evidence="1">The sequence shown here is derived from an EMBL/GenBank/DDBJ whole genome shotgun (WGS) entry which is preliminary data.</text>
</comment>
<dbReference type="EMBL" id="CAJVPT010000231">
    <property type="protein sequence ID" value="CAG8441102.1"/>
    <property type="molecule type" value="Genomic_DNA"/>
</dbReference>
<sequence>MKSHGSSLAKDLKLLINNSVYSDLKIVCEDNETLYGCRAILAARSEVLDKLLFNGMKESKQNEIKFPEIKSCAMKIILEFLYTDEVNYTAFTPNNIIDTFHAADYFQLPDLQDQLVEYVKKELNGGNNNQVLAPELLSNAVRKMSASAENDLIKLLTEHVALISLDTVKYGELSFQGLQCLLSQTFTTKEPFATPEYTVFRYTVIQAAKHVSDEASYLFEKRLPALSKIDEAHRFDDDQSKYEEIRETITEILSSILPYIDLRRIDVNVLADIIEPLGIIPVNVLLDTYRFQAKEKRSLAPIRGTPLYKWDLQWDIRARGINLVLRDENHIVESPKSGQSGHHNIRANKMISGEGIYEWDVTIEETCTYAWVGVCTERGLDYSLFAGQQSCAWVLGSSGKCYHNNIGTNYVAEFGNGTNITVHLNMTDKTIAFSINGIRYPNVSAWKNLPSKLYPVASLNPPGRIRIG</sequence>
<keyword evidence="2" id="KW-1185">Reference proteome</keyword>
<organism evidence="1 2">
    <name type="scientific">Acaulospora colombiana</name>
    <dbReference type="NCBI Taxonomy" id="27376"/>
    <lineage>
        <taxon>Eukaryota</taxon>
        <taxon>Fungi</taxon>
        <taxon>Fungi incertae sedis</taxon>
        <taxon>Mucoromycota</taxon>
        <taxon>Glomeromycotina</taxon>
        <taxon>Glomeromycetes</taxon>
        <taxon>Diversisporales</taxon>
        <taxon>Acaulosporaceae</taxon>
        <taxon>Acaulospora</taxon>
    </lineage>
</organism>